<feature type="region of interest" description="Disordered" evidence="1">
    <location>
        <begin position="216"/>
        <end position="236"/>
    </location>
</feature>
<dbReference type="KEGG" id="vg:40236461"/>
<protein>
    <submittedName>
        <fullName evidence="2">Structural protein</fullName>
    </submittedName>
</protein>
<proteinExistence type="predicted"/>
<name>A0A2D3FAH3_9CAUD</name>
<accession>A0A2D3FAH3</accession>
<evidence type="ECO:0000313" key="2">
    <source>
        <dbReference type="EMBL" id="ATU47009.1"/>
    </source>
</evidence>
<dbReference type="GeneID" id="40236461"/>
<evidence type="ECO:0000256" key="1">
    <source>
        <dbReference type="SAM" id="MobiDB-lite"/>
    </source>
</evidence>
<dbReference type="Proteomes" id="UP000262103">
    <property type="component" value="Segment"/>
</dbReference>
<feature type="compositionally biased region" description="Basic and acidic residues" evidence="1">
    <location>
        <begin position="216"/>
        <end position="229"/>
    </location>
</feature>
<dbReference type="RefSeq" id="YP_009639663.1">
    <property type="nucleotide sequence ID" value="NC_042353.1"/>
</dbReference>
<sequence length="236" mass="25844">MSLQAVDPDNRSLEAKYDSSLPGIQDDREADQAAIYALAAPFPDADVEFAPFKSDKDSGWAIVGPYVDVRAVRRRLNRVLGVGRWDFSLKGTEGGMIATLRATLPSGRELIGEDAAGGTQVEKVKGGASSAMRRAAASVAGIGEYFYKVGQEVDPYFVDFNQDGNREVDRNDAFSKMPSWARLLKNHMAFVEWAAQEGVGPHDLNELLRESDLPVNHPDEITRSMKGDVADLVQQQ</sequence>
<keyword evidence="3" id="KW-1185">Reference proteome</keyword>
<feature type="region of interest" description="Disordered" evidence="1">
    <location>
        <begin position="1"/>
        <end position="24"/>
    </location>
</feature>
<organism evidence="2 3">
    <name type="scientific">Salinibacter phage SRUTV-1</name>
    <dbReference type="NCBI Taxonomy" id="2684227"/>
    <lineage>
        <taxon>Viruses</taxon>
        <taxon>Duplodnaviria</taxon>
        <taxon>Heunggongvirae</taxon>
        <taxon>Uroviricota</taxon>
        <taxon>Caudoviricetes</taxon>
        <taxon>Kairosalinivirus</taxon>
        <taxon>Kairosalinivirus SRUTV1</taxon>
    </lineage>
</organism>
<dbReference type="EMBL" id="MF629150">
    <property type="protein sequence ID" value="ATU47009.1"/>
    <property type="molecule type" value="Genomic_DNA"/>
</dbReference>
<evidence type="ECO:0000313" key="3">
    <source>
        <dbReference type="Proteomes" id="UP000262103"/>
    </source>
</evidence>
<reference evidence="2 3" key="1">
    <citation type="journal article" date="2018" name="ISME J.">
        <title>Characterization of ecologically diverse viruses infecting co-occurring strains of cosmopolitan hyperhalophilic Bacteroidetes.</title>
        <authorList>
            <person name="Villamor J."/>
            <person name="Ramos-Barbero M.D."/>
            <person name="Gonzalez-Torres P."/>
            <person name="Gabaldon T."/>
            <person name="Rossello-Mora R."/>
            <person name="Meseguer I."/>
            <person name="Martinez-Garcia M."/>
            <person name="Santos F."/>
            <person name="Anton J."/>
        </authorList>
    </citation>
    <scope>NUCLEOTIDE SEQUENCE [LARGE SCALE GENOMIC DNA]</scope>
    <source>
        <strain evidence="2">SRUTV-1</strain>
    </source>
</reference>
<feature type="compositionally biased region" description="Basic and acidic residues" evidence="1">
    <location>
        <begin position="8"/>
        <end position="17"/>
    </location>
</feature>